<gene>
    <name evidence="9" type="ORF">RJT34_20214</name>
</gene>
<accession>A0AAN9P5J6</accession>
<comment type="similarity">
    <text evidence="7">Belongs to the fluoride channel Fluc/FEX (TC 1.A.43) family.</text>
</comment>
<evidence type="ECO:0000313" key="9">
    <source>
        <dbReference type="EMBL" id="KAK7285441.1"/>
    </source>
</evidence>
<name>A0AAN9P5J6_CLITE</name>
<comment type="function">
    <text evidence="1">Fluoride channel required for the rapid expulsion of cytoplasmic fluoride.</text>
</comment>
<keyword evidence="5" id="KW-1133">Transmembrane helix</keyword>
<organism evidence="9 10">
    <name type="scientific">Clitoria ternatea</name>
    <name type="common">Butterfly pea</name>
    <dbReference type="NCBI Taxonomy" id="43366"/>
    <lineage>
        <taxon>Eukaryota</taxon>
        <taxon>Viridiplantae</taxon>
        <taxon>Streptophyta</taxon>
        <taxon>Embryophyta</taxon>
        <taxon>Tracheophyta</taxon>
        <taxon>Spermatophyta</taxon>
        <taxon>Magnoliopsida</taxon>
        <taxon>eudicotyledons</taxon>
        <taxon>Gunneridae</taxon>
        <taxon>Pentapetalae</taxon>
        <taxon>rosids</taxon>
        <taxon>fabids</taxon>
        <taxon>Fabales</taxon>
        <taxon>Fabaceae</taxon>
        <taxon>Papilionoideae</taxon>
        <taxon>50 kb inversion clade</taxon>
        <taxon>NPAAA clade</taxon>
        <taxon>indigoferoid/millettioid clade</taxon>
        <taxon>Phaseoleae</taxon>
        <taxon>Clitoria</taxon>
    </lineage>
</organism>
<keyword evidence="6" id="KW-0472">Membrane</keyword>
<evidence type="ECO:0000256" key="4">
    <source>
        <dbReference type="ARBA" id="ARBA00022692"/>
    </source>
</evidence>
<dbReference type="AlphaFoldDB" id="A0AAN9P5J6"/>
<reference evidence="9 10" key="1">
    <citation type="submission" date="2024-01" db="EMBL/GenBank/DDBJ databases">
        <title>The genomes of 5 underutilized Papilionoideae crops provide insights into root nodulation and disease resistance.</title>
        <authorList>
            <person name="Yuan L."/>
        </authorList>
    </citation>
    <scope>NUCLEOTIDE SEQUENCE [LARGE SCALE GENOMIC DNA]</scope>
    <source>
        <strain evidence="9">LY-2023</strain>
        <tissue evidence="9">Leaf</tissue>
    </source>
</reference>
<comment type="subcellular location">
    <subcellularLocation>
        <location evidence="2">Cell membrane</location>
        <topology evidence="2">Multi-pass membrane protein</topology>
    </subcellularLocation>
</comment>
<evidence type="ECO:0000256" key="8">
    <source>
        <dbReference type="ARBA" id="ARBA00035585"/>
    </source>
</evidence>
<keyword evidence="10" id="KW-1185">Reference proteome</keyword>
<keyword evidence="4" id="KW-0812">Transmembrane</keyword>
<proteinExistence type="inferred from homology"/>
<protein>
    <submittedName>
        <fullName evidence="9">Uncharacterized protein</fullName>
    </submittedName>
</protein>
<sequence length="122" mass="13309">MSLGLQGISCAYGRRKGQMCGASSLCCAFMRCGMWAYEVQVVFFVDEFTGRNCPSLNLDTIVAGIQFGLIGCLSIVSTFTVELNAIRENGHPWRTYGYATITNNSQVHVGRLSLTQPASLMV</sequence>
<dbReference type="EMBL" id="JAYKXN010000005">
    <property type="protein sequence ID" value="KAK7285441.1"/>
    <property type="molecule type" value="Genomic_DNA"/>
</dbReference>
<dbReference type="GO" id="GO:1903425">
    <property type="term" value="F:fluoride transmembrane transporter activity"/>
    <property type="evidence" value="ECO:0007669"/>
    <property type="project" value="TreeGrafter"/>
</dbReference>
<dbReference type="GO" id="GO:0005886">
    <property type="term" value="C:plasma membrane"/>
    <property type="evidence" value="ECO:0007669"/>
    <property type="project" value="UniProtKB-SubCell"/>
</dbReference>
<evidence type="ECO:0000256" key="3">
    <source>
        <dbReference type="ARBA" id="ARBA00022475"/>
    </source>
</evidence>
<evidence type="ECO:0000313" key="10">
    <source>
        <dbReference type="Proteomes" id="UP001359559"/>
    </source>
</evidence>
<dbReference type="InterPro" id="IPR003691">
    <property type="entry name" value="FluC"/>
</dbReference>
<evidence type="ECO:0000256" key="5">
    <source>
        <dbReference type="ARBA" id="ARBA00022989"/>
    </source>
</evidence>
<comment type="catalytic activity">
    <reaction evidence="8">
        <text>fluoride(in) = fluoride(out)</text>
        <dbReference type="Rhea" id="RHEA:76159"/>
        <dbReference type="ChEBI" id="CHEBI:17051"/>
    </reaction>
    <physiologicalReaction direction="left-to-right" evidence="8">
        <dbReference type="Rhea" id="RHEA:76160"/>
    </physiologicalReaction>
</comment>
<evidence type="ECO:0000256" key="1">
    <source>
        <dbReference type="ARBA" id="ARBA00002598"/>
    </source>
</evidence>
<dbReference type="PANTHER" id="PTHR28259:SF1">
    <property type="entry name" value="FLUORIDE EXPORT PROTEIN 1-RELATED"/>
    <property type="match status" value="1"/>
</dbReference>
<keyword evidence="3" id="KW-1003">Cell membrane</keyword>
<comment type="caution">
    <text evidence="9">The sequence shown here is derived from an EMBL/GenBank/DDBJ whole genome shotgun (WGS) entry which is preliminary data.</text>
</comment>
<dbReference type="PANTHER" id="PTHR28259">
    <property type="entry name" value="FLUORIDE EXPORT PROTEIN 1-RELATED"/>
    <property type="match status" value="1"/>
</dbReference>
<evidence type="ECO:0000256" key="2">
    <source>
        <dbReference type="ARBA" id="ARBA00004651"/>
    </source>
</evidence>
<evidence type="ECO:0000256" key="7">
    <source>
        <dbReference type="ARBA" id="ARBA00035120"/>
    </source>
</evidence>
<dbReference type="Proteomes" id="UP001359559">
    <property type="component" value="Unassembled WGS sequence"/>
</dbReference>
<evidence type="ECO:0000256" key="6">
    <source>
        <dbReference type="ARBA" id="ARBA00023136"/>
    </source>
</evidence>